<organism evidence="2 3">
    <name type="scientific">Desulfofundulus salinus</name>
    <dbReference type="NCBI Taxonomy" id="2419843"/>
    <lineage>
        <taxon>Bacteria</taxon>
        <taxon>Bacillati</taxon>
        <taxon>Bacillota</taxon>
        <taxon>Clostridia</taxon>
        <taxon>Eubacteriales</taxon>
        <taxon>Peptococcaceae</taxon>
        <taxon>Desulfofundulus</taxon>
    </lineage>
</organism>
<dbReference type="OrthoDB" id="1809792at2"/>
<dbReference type="EMBL" id="RBWE01000001">
    <property type="protein sequence ID" value="RKO67042.1"/>
    <property type="molecule type" value="Genomic_DNA"/>
</dbReference>
<gene>
    <name evidence="2" type="ORF">D7024_08810</name>
</gene>
<reference evidence="2 3" key="1">
    <citation type="submission" date="2018-10" db="EMBL/GenBank/DDBJ databases">
        <authorList>
            <person name="Grouzdev D.S."/>
            <person name="Krutkina M.S."/>
            <person name="Tourova T.P."/>
            <person name="Nazina T.N."/>
        </authorList>
    </citation>
    <scope>NUCLEOTIDE SEQUENCE [LARGE SCALE GENOMIC DNA]</scope>
    <source>
        <strain evidence="2 3">435</strain>
    </source>
</reference>
<feature type="region of interest" description="Disordered" evidence="1">
    <location>
        <begin position="45"/>
        <end position="69"/>
    </location>
</feature>
<proteinExistence type="predicted"/>
<dbReference type="Proteomes" id="UP000271256">
    <property type="component" value="Unassembled WGS sequence"/>
</dbReference>
<dbReference type="AlphaFoldDB" id="A0A494WXL9"/>
<comment type="caution">
    <text evidence="2">The sequence shown here is derived from an EMBL/GenBank/DDBJ whole genome shotgun (WGS) entry which is preliminary data.</text>
</comment>
<evidence type="ECO:0000313" key="2">
    <source>
        <dbReference type="EMBL" id="RKO67042.1"/>
    </source>
</evidence>
<keyword evidence="3" id="KW-1185">Reference proteome</keyword>
<evidence type="ECO:0000313" key="3">
    <source>
        <dbReference type="Proteomes" id="UP000271256"/>
    </source>
</evidence>
<accession>A0A494WXL9</accession>
<dbReference type="RefSeq" id="WP_121451458.1">
    <property type="nucleotide sequence ID" value="NZ_RBWE01000001.1"/>
</dbReference>
<evidence type="ECO:0000256" key="1">
    <source>
        <dbReference type="SAM" id="MobiDB-lite"/>
    </source>
</evidence>
<name>A0A494WXL9_9FIRM</name>
<sequence>MRLIEIRLTRCRLFLTETELISLLARDPELWKAAIRRGKAIIRARERKQRTGPARPLTYGAAGSSRPPH</sequence>
<protein>
    <submittedName>
        <fullName evidence="2">Uncharacterized protein</fullName>
    </submittedName>
</protein>